<keyword evidence="7" id="KW-1185">Reference proteome</keyword>
<evidence type="ECO:0000256" key="2">
    <source>
        <dbReference type="SAM" id="MobiDB-lite"/>
    </source>
</evidence>
<dbReference type="GO" id="GO:0005975">
    <property type="term" value="P:carbohydrate metabolic process"/>
    <property type="evidence" value="ECO:0007669"/>
    <property type="project" value="InterPro"/>
</dbReference>
<evidence type="ECO:0000259" key="4">
    <source>
        <dbReference type="PROSITE" id="PS51175"/>
    </source>
</evidence>
<dbReference type="PANTHER" id="PTHR12654">
    <property type="entry name" value="BILE ACID BETA-GLUCOSIDASE-RELATED"/>
    <property type="match status" value="1"/>
</dbReference>
<dbReference type="SUPFAM" id="SSF48208">
    <property type="entry name" value="Six-hairpin glycosidases"/>
    <property type="match status" value="1"/>
</dbReference>
<feature type="domain" description="CBM6" evidence="4">
    <location>
        <begin position="818"/>
        <end position="943"/>
    </location>
</feature>
<dbReference type="Pfam" id="PF04685">
    <property type="entry name" value="DUF608"/>
    <property type="match status" value="1"/>
</dbReference>
<accession>A0A411WYL5</accession>
<dbReference type="InterPro" id="IPR024462">
    <property type="entry name" value="GH116_N"/>
</dbReference>
<dbReference type="CDD" id="cd04084">
    <property type="entry name" value="CBM6_xylanase-like"/>
    <property type="match status" value="1"/>
</dbReference>
<evidence type="ECO:0000256" key="3">
    <source>
        <dbReference type="SAM" id="SignalP"/>
    </source>
</evidence>
<evidence type="ECO:0000313" key="7">
    <source>
        <dbReference type="Proteomes" id="UP000292307"/>
    </source>
</evidence>
<evidence type="ECO:0000256" key="1">
    <source>
        <dbReference type="ARBA" id="ARBA00022729"/>
    </source>
</evidence>
<reference evidence="5" key="3">
    <citation type="submission" date="2022-12" db="EMBL/GenBank/DDBJ databases">
        <authorList>
            <person name="Sun Q."/>
            <person name="Kim S."/>
        </authorList>
    </citation>
    <scope>NUCLEOTIDE SEQUENCE</scope>
    <source>
        <strain evidence="5">KCTC 12343</strain>
    </source>
</reference>
<sequence>MKPLRAAAIIPVLLLVAFPLVSTPLSAQASRSGAEVAAYAVNGTTGAPLGGFGAGAVKFDANTGTFAAMLRPPADAYDFERLKHAGFALFTQRDGKVATVGTLKARQVDGKPDDDAIWPLHRVNFGSTAGIAVRMTAFAPFDRRDPGRMSLPYAFYEFTLVNEGATAAEAALALRLDVGNAAVHAVPGKGFRSRAWSVYAAAEGKPAVISAGGEAGFLARGLASDEGAGGVTGTAVKVRLASGETRRVRFVLAWYEDSDPERSWYLGQHRDSSTVADAGLAHFGALRANAGELVDRMRASNLPDWLKNQTLNTLANLSTNSMYKKDGRVAFAEGQWTCFGTMDQMWHARQIMGQLLPFFAWEELKYWARTQMKNGQIHHDTNKMDVGADRALRSVMVDWDDTEHADYRDIARWVDLNAGFIVSAYETYEATGDRAQFEAIWPNVKRAAQRILDQVEQYGSKQYPYTFDHSENSYDAGGDPNPFNASLSAVAYKLMTRLATEQGEAALAARYQTAYDTVVASFRARYLNEAGFRLGKHSEGYFGGQWLALTMKLGEIWPAADHDFVLARLNDYYQPYYRGLGYADGTYDEWTPYIVTHYGGLLLNSRRAGEWAALQKDAYQRQYLDRNHVFNHPLNILPLVKTPVPVATEIRSKKQYISLPALWRNYYDIVGYHRDARSKALWLKPIVLPEMNGRMTEALYASPDGYGTVSVTTGGQHGQDKELLFKPDAPVEVRTLHLADDFGDDVSVTVNGRKLPVRRTGSGYAKELAVDWHGTVDASGLKVTVSGSPGAAPPPPPAKSTRPAPVDSKSLARIDPYKPVQASKAGKSAGTSVEVDTTGRSYVSSINNFDWLQFSRVDFGAGGATSFTATVMGAVPGAGIEVVLDDVAGDAIGSLVVPAGAEGKAWTTVSTPVKRVTGVHNVFLRFHGSSQDSLMNLDRVSFGAAPAAAGGGATGR</sequence>
<dbReference type="OrthoDB" id="5692983at2"/>
<dbReference type="Gene3D" id="2.60.120.260">
    <property type="entry name" value="Galactose-binding domain-like"/>
    <property type="match status" value="1"/>
</dbReference>
<dbReference type="InterPro" id="IPR012341">
    <property type="entry name" value="6hp_glycosidase-like_sf"/>
</dbReference>
<reference evidence="6 7" key="2">
    <citation type="submission" date="2019-02" db="EMBL/GenBank/DDBJ databases">
        <title>Draft Genome Sequences of Six Type Strains of the Genus Massilia.</title>
        <authorList>
            <person name="Miess H."/>
            <person name="Frediansyhah A."/>
            <person name="Gross H."/>
        </authorList>
    </citation>
    <scope>NUCLEOTIDE SEQUENCE [LARGE SCALE GENOMIC DNA]</scope>
    <source>
        <strain evidence="6 7">DSM 17472</strain>
    </source>
</reference>
<dbReference type="Pfam" id="PF12215">
    <property type="entry name" value="Glyco_hydr_116N"/>
    <property type="match status" value="1"/>
</dbReference>
<dbReference type="GO" id="GO:0008422">
    <property type="term" value="F:beta-glucosidase activity"/>
    <property type="evidence" value="ECO:0007669"/>
    <property type="project" value="TreeGrafter"/>
</dbReference>
<dbReference type="GO" id="GO:0030246">
    <property type="term" value="F:carbohydrate binding"/>
    <property type="evidence" value="ECO:0007669"/>
    <property type="project" value="InterPro"/>
</dbReference>
<gene>
    <name evidence="6" type="ORF">EYF70_13765</name>
    <name evidence="5" type="ORF">GCM10007387_22130</name>
</gene>
<protein>
    <submittedName>
        <fullName evidence="6">Carbohydrate-binding protein</fullName>
    </submittedName>
</protein>
<feature type="chain" id="PRO_5044601740" evidence="3">
    <location>
        <begin position="30"/>
        <end position="956"/>
    </location>
</feature>
<dbReference type="InterPro" id="IPR005084">
    <property type="entry name" value="CBM6"/>
</dbReference>
<feature type="region of interest" description="Disordered" evidence="2">
    <location>
        <begin position="783"/>
        <end position="810"/>
    </location>
</feature>
<evidence type="ECO:0000313" key="5">
    <source>
        <dbReference type="EMBL" id="GGY39672.1"/>
    </source>
</evidence>
<dbReference type="InterPro" id="IPR008979">
    <property type="entry name" value="Galactose-bd-like_sf"/>
</dbReference>
<dbReference type="InterPro" id="IPR006775">
    <property type="entry name" value="GH116_catalytic"/>
</dbReference>
<feature type="signal peptide" evidence="3">
    <location>
        <begin position="1"/>
        <end position="29"/>
    </location>
</feature>
<dbReference type="PANTHER" id="PTHR12654:SF0">
    <property type="entry name" value="NON-LYSOSOMAL GLUCOSYLCERAMIDASE"/>
    <property type="match status" value="1"/>
</dbReference>
<dbReference type="InterPro" id="IPR008928">
    <property type="entry name" value="6-hairpin_glycosidase_sf"/>
</dbReference>
<dbReference type="SUPFAM" id="SSF49785">
    <property type="entry name" value="Galactose-binding domain-like"/>
    <property type="match status" value="1"/>
</dbReference>
<dbReference type="EMBL" id="BMWV01000004">
    <property type="protein sequence ID" value="GGY39672.1"/>
    <property type="molecule type" value="Genomic_DNA"/>
</dbReference>
<reference evidence="5" key="1">
    <citation type="journal article" date="2014" name="Int. J. Syst. Evol. Microbiol.">
        <title>Complete genome sequence of Corynebacterium casei LMG S-19264T (=DSM 44701T), isolated from a smear-ripened cheese.</title>
        <authorList>
            <consortium name="US DOE Joint Genome Institute (JGI-PGF)"/>
            <person name="Walter F."/>
            <person name="Albersmeier A."/>
            <person name="Kalinowski J."/>
            <person name="Ruckert C."/>
        </authorList>
    </citation>
    <scope>NUCLEOTIDE SEQUENCE</scope>
    <source>
        <strain evidence="5">KCTC 12343</strain>
    </source>
</reference>
<dbReference type="RefSeq" id="WP_131145917.1">
    <property type="nucleotide sequence ID" value="NZ_BMWV01000004.1"/>
</dbReference>
<dbReference type="SMART" id="SM00606">
    <property type="entry name" value="CBD_IV"/>
    <property type="match status" value="1"/>
</dbReference>
<name>A0A411WYL5_9BURK</name>
<dbReference type="PROSITE" id="PS51175">
    <property type="entry name" value="CBM6"/>
    <property type="match status" value="1"/>
</dbReference>
<organism evidence="5 8">
    <name type="scientific">Pseudoduganella albidiflava</name>
    <dbReference type="NCBI Taxonomy" id="321983"/>
    <lineage>
        <taxon>Bacteria</taxon>
        <taxon>Pseudomonadati</taxon>
        <taxon>Pseudomonadota</taxon>
        <taxon>Betaproteobacteria</taxon>
        <taxon>Burkholderiales</taxon>
        <taxon>Oxalobacteraceae</taxon>
        <taxon>Telluria group</taxon>
        <taxon>Pseudoduganella</taxon>
    </lineage>
</organism>
<evidence type="ECO:0000313" key="8">
    <source>
        <dbReference type="Proteomes" id="UP000628442"/>
    </source>
</evidence>
<keyword evidence="1 3" id="KW-0732">Signal</keyword>
<dbReference type="EMBL" id="CP036401">
    <property type="protein sequence ID" value="QBI01799.1"/>
    <property type="molecule type" value="Genomic_DNA"/>
</dbReference>
<dbReference type="InterPro" id="IPR052566">
    <property type="entry name" value="Non-lysos_glucosylceramidase"/>
</dbReference>
<dbReference type="Proteomes" id="UP000292307">
    <property type="component" value="Chromosome"/>
</dbReference>
<dbReference type="Proteomes" id="UP000628442">
    <property type="component" value="Unassembled WGS sequence"/>
</dbReference>
<dbReference type="Gene3D" id="1.50.10.10">
    <property type="match status" value="1"/>
</dbReference>
<proteinExistence type="predicted"/>
<dbReference type="InterPro" id="IPR006584">
    <property type="entry name" value="Cellulose-bd_IV"/>
</dbReference>
<evidence type="ECO:0000313" key="6">
    <source>
        <dbReference type="EMBL" id="QBI01799.1"/>
    </source>
</evidence>
<dbReference type="AlphaFoldDB" id="A0A411WYL5"/>
<dbReference type="Pfam" id="PF03422">
    <property type="entry name" value="CBM_6"/>
    <property type="match status" value="1"/>
</dbReference>